<dbReference type="Pfam" id="PF25967">
    <property type="entry name" value="RND-MFP_C"/>
    <property type="match status" value="1"/>
</dbReference>
<dbReference type="Pfam" id="PF25973">
    <property type="entry name" value="BSH_CzcB"/>
    <property type="match status" value="1"/>
</dbReference>
<dbReference type="RefSeq" id="WP_176758768.1">
    <property type="nucleotide sequence ID" value="NZ_LJCP01000008.1"/>
</dbReference>
<feature type="region of interest" description="Disordered" evidence="3">
    <location>
        <begin position="348"/>
        <end position="372"/>
    </location>
</feature>
<comment type="similarity">
    <text evidence="1">Belongs to the membrane fusion protein (MFP) (TC 8.A.1) family.</text>
</comment>
<dbReference type="Gene3D" id="1.10.287.470">
    <property type="entry name" value="Helix hairpin bin"/>
    <property type="match status" value="1"/>
</dbReference>
<feature type="domain" description="CusB-like beta-barrel" evidence="4">
    <location>
        <begin position="217"/>
        <end position="287"/>
    </location>
</feature>
<dbReference type="InterPro" id="IPR006143">
    <property type="entry name" value="RND_pump_MFP"/>
</dbReference>
<gene>
    <name evidence="7" type="ORF">SAMN05661077_2209</name>
</gene>
<dbReference type="Pfam" id="PF25954">
    <property type="entry name" value="Beta-barrel_RND_2"/>
    <property type="match status" value="1"/>
</dbReference>
<dbReference type="PANTHER" id="PTHR30469">
    <property type="entry name" value="MULTIDRUG RESISTANCE PROTEIN MDTA"/>
    <property type="match status" value="1"/>
</dbReference>
<keyword evidence="8" id="KW-1185">Reference proteome</keyword>
<dbReference type="EMBL" id="FMUN01000006">
    <property type="protein sequence ID" value="SCY47202.1"/>
    <property type="molecule type" value="Genomic_DNA"/>
</dbReference>
<evidence type="ECO:0000256" key="1">
    <source>
        <dbReference type="ARBA" id="ARBA00009477"/>
    </source>
</evidence>
<dbReference type="Gene3D" id="2.40.30.170">
    <property type="match status" value="1"/>
</dbReference>
<dbReference type="InterPro" id="IPR058647">
    <property type="entry name" value="BSH_CzcB-like"/>
</dbReference>
<evidence type="ECO:0000256" key="3">
    <source>
        <dbReference type="SAM" id="MobiDB-lite"/>
    </source>
</evidence>
<sequence length="372" mass="40801">MAPPAHRTSTAACGPLRGATPWAWLAALLVLLPHPGTAQDAPPVEIQPAETAPIVEEVRVTGTVTSPRVAQVSTSVGGLVEEMHVDSGHWVEAGEPLLELDRELEALQLRQEQAAVKEAREELADARRRLSEAERLARDQNLPESELRAREAEVRVATATVERLQARADHQAERLERHRVEAPFTGVVARKRTAAGEWVEPGTPVVELVALEELRLDFQAPQAHYPRIDEQTPVRVHLETAPDNPLKGEVAATIPVSDPEARTFTVRVHVDRDAAPITPGMAASATLLLETDRTGVVVLRDALLRHPDGRETVWVAREEDGKLTVRERRVETGLTFDGQVEIRSGLEDGDRVVTRGNESLQEGQEVRPVDDG</sequence>
<dbReference type="InterPro" id="IPR058627">
    <property type="entry name" value="MdtA-like_C"/>
</dbReference>
<dbReference type="Proteomes" id="UP000183104">
    <property type="component" value="Unassembled WGS sequence"/>
</dbReference>
<evidence type="ECO:0000259" key="4">
    <source>
        <dbReference type="Pfam" id="PF25954"/>
    </source>
</evidence>
<reference evidence="8" key="1">
    <citation type="submission" date="2016-10" db="EMBL/GenBank/DDBJ databases">
        <authorList>
            <person name="Varghese N."/>
        </authorList>
    </citation>
    <scope>NUCLEOTIDE SEQUENCE [LARGE SCALE GENOMIC DNA]</scope>
    <source>
        <strain evidence="8">HL 19</strain>
    </source>
</reference>
<dbReference type="STRING" id="381306.AN478_05845"/>
<feature type="domain" description="CzcB-like barrel-sandwich hybrid" evidence="6">
    <location>
        <begin position="68"/>
        <end position="207"/>
    </location>
</feature>
<feature type="domain" description="Multidrug resistance protein MdtA-like C-terminal permuted SH3" evidence="5">
    <location>
        <begin position="296"/>
        <end position="356"/>
    </location>
</feature>
<evidence type="ECO:0000313" key="7">
    <source>
        <dbReference type="EMBL" id="SCY47202.1"/>
    </source>
</evidence>
<accession>A0A1G5G6N9</accession>
<evidence type="ECO:0000259" key="5">
    <source>
        <dbReference type="Pfam" id="PF25967"/>
    </source>
</evidence>
<feature type="coiled-coil region" evidence="2">
    <location>
        <begin position="97"/>
        <end position="181"/>
    </location>
</feature>
<dbReference type="GO" id="GO:0015562">
    <property type="term" value="F:efflux transmembrane transporter activity"/>
    <property type="evidence" value="ECO:0007669"/>
    <property type="project" value="TreeGrafter"/>
</dbReference>
<dbReference type="InterPro" id="IPR058792">
    <property type="entry name" value="Beta-barrel_RND_2"/>
</dbReference>
<dbReference type="Gene3D" id="2.40.50.100">
    <property type="match status" value="1"/>
</dbReference>
<organism evidence="7 8">
    <name type="scientific">Thiohalorhabdus denitrificans</name>
    <dbReference type="NCBI Taxonomy" id="381306"/>
    <lineage>
        <taxon>Bacteria</taxon>
        <taxon>Pseudomonadati</taxon>
        <taxon>Pseudomonadota</taxon>
        <taxon>Gammaproteobacteria</taxon>
        <taxon>Thiohalorhabdales</taxon>
        <taxon>Thiohalorhabdaceae</taxon>
        <taxon>Thiohalorhabdus</taxon>
    </lineage>
</organism>
<keyword evidence="2" id="KW-0175">Coiled coil</keyword>
<dbReference type="Gene3D" id="2.40.420.20">
    <property type="match status" value="1"/>
</dbReference>
<dbReference type="GO" id="GO:1990281">
    <property type="term" value="C:efflux pump complex"/>
    <property type="evidence" value="ECO:0007669"/>
    <property type="project" value="TreeGrafter"/>
</dbReference>
<dbReference type="NCBIfam" id="TIGR01730">
    <property type="entry name" value="RND_mfp"/>
    <property type="match status" value="1"/>
</dbReference>
<dbReference type="SUPFAM" id="SSF111369">
    <property type="entry name" value="HlyD-like secretion proteins"/>
    <property type="match status" value="1"/>
</dbReference>
<evidence type="ECO:0000313" key="8">
    <source>
        <dbReference type="Proteomes" id="UP000183104"/>
    </source>
</evidence>
<proteinExistence type="inferred from homology"/>
<dbReference type="PANTHER" id="PTHR30469:SF15">
    <property type="entry name" value="HLYD FAMILY OF SECRETION PROTEINS"/>
    <property type="match status" value="1"/>
</dbReference>
<dbReference type="AlphaFoldDB" id="A0A1G5G6N9"/>
<evidence type="ECO:0000259" key="6">
    <source>
        <dbReference type="Pfam" id="PF25973"/>
    </source>
</evidence>
<protein>
    <submittedName>
        <fullName evidence="7">RND family efflux transporter, MFP subunit</fullName>
    </submittedName>
</protein>
<evidence type="ECO:0000256" key="2">
    <source>
        <dbReference type="SAM" id="Coils"/>
    </source>
</evidence>
<name>A0A1G5G6N9_9GAMM</name>